<dbReference type="EMBL" id="LNZB01000011">
    <property type="protein sequence ID" value="KTD82492.1"/>
    <property type="molecule type" value="Genomic_DNA"/>
</dbReference>
<dbReference type="HAMAP" id="MF_02088">
    <property type="entry name" value="Q_prec_transport"/>
    <property type="match status" value="1"/>
</dbReference>
<protein>
    <recommendedName>
        <fullName evidence="1">Probable queuosine precursor transporter</fullName>
        <shortName evidence="1">Q precursor transporter</shortName>
    </recommendedName>
</protein>
<keyword evidence="1" id="KW-0997">Cell inner membrane</keyword>
<feature type="transmembrane region" description="Helical" evidence="1">
    <location>
        <begin position="169"/>
        <end position="192"/>
    </location>
</feature>
<dbReference type="Pfam" id="PF02592">
    <property type="entry name" value="Vut_1"/>
    <property type="match status" value="1"/>
</dbReference>
<evidence type="ECO:0000256" key="1">
    <source>
        <dbReference type="HAMAP-Rule" id="MF_02088"/>
    </source>
</evidence>
<keyword evidence="1" id="KW-0812">Transmembrane</keyword>
<feature type="transmembrane region" description="Helical" evidence="1">
    <location>
        <begin position="29"/>
        <end position="51"/>
    </location>
</feature>
<keyword evidence="1" id="KW-0813">Transport</keyword>
<keyword evidence="3" id="KW-1185">Reference proteome</keyword>
<sequence>MNLIAVRLVLLHLILIVSSNVLVQYPFTLFGFHTTWGAFTYPLIFIVTDLTTRLLHAKIARKIICLALIPGMLCSWIISSWMTHGEFFSVDNVSLRVAFASLLAYALGQLLDITVFNRLRRVAAWWVAPGASTLLGNTLDTFVFFAVAFYHSVNPFLADHWLEIATVDLFFKILISLLSFIPLYGLILRWFLSRQHRAVGFA</sequence>
<name>A0A0W1AMD5_9GAMM</name>
<evidence type="ECO:0000313" key="3">
    <source>
        <dbReference type="Proteomes" id="UP000054729"/>
    </source>
</evidence>
<dbReference type="Proteomes" id="UP000054729">
    <property type="component" value="Unassembled WGS sequence"/>
</dbReference>
<dbReference type="PANTHER" id="PTHR34300">
    <property type="entry name" value="QUEUOSINE PRECURSOR TRANSPORTER-RELATED"/>
    <property type="match status" value="1"/>
</dbReference>
<keyword evidence="1" id="KW-1003">Cell membrane</keyword>
<dbReference type="AlphaFoldDB" id="A0A0W1AMD5"/>
<evidence type="ECO:0000313" key="2">
    <source>
        <dbReference type="EMBL" id="KTD82492.1"/>
    </source>
</evidence>
<comment type="function">
    <text evidence="1">Involved in the import of queuosine (Q) precursors, required for Q precursor salvage.</text>
</comment>
<dbReference type="NCBIfam" id="TIGR00697">
    <property type="entry name" value="queuosine precursor transporter"/>
    <property type="match status" value="1"/>
</dbReference>
<organism evidence="2 3">
    <name type="scientific">Legionella waltersii</name>
    <dbReference type="NCBI Taxonomy" id="66969"/>
    <lineage>
        <taxon>Bacteria</taxon>
        <taxon>Pseudomonadati</taxon>
        <taxon>Pseudomonadota</taxon>
        <taxon>Gammaproteobacteria</taxon>
        <taxon>Legionellales</taxon>
        <taxon>Legionellaceae</taxon>
        <taxon>Legionella</taxon>
    </lineage>
</organism>
<comment type="subcellular location">
    <subcellularLocation>
        <location evidence="1">Cell inner membrane</location>
        <topology evidence="1">Multi-pass membrane protein</topology>
    </subcellularLocation>
</comment>
<dbReference type="NCBIfam" id="NF008406">
    <property type="entry name" value="PRK11212.1"/>
    <property type="match status" value="1"/>
</dbReference>
<feature type="transmembrane region" description="Helical" evidence="1">
    <location>
        <begin position="123"/>
        <end position="149"/>
    </location>
</feature>
<accession>A0A0W1AMD5</accession>
<proteinExistence type="inferred from homology"/>
<comment type="similarity">
    <text evidence="1">Belongs to the vitamin uptake transporter (VUT/ECF) (TC 2.A.88) family. Q precursor transporter subfamily.</text>
</comment>
<dbReference type="GO" id="GO:0022857">
    <property type="term" value="F:transmembrane transporter activity"/>
    <property type="evidence" value="ECO:0007669"/>
    <property type="project" value="UniProtKB-UniRule"/>
</dbReference>
<feature type="transmembrane region" description="Helical" evidence="1">
    <location>
        <begin position="63"/>
        <end position="81"/>
    </location>
</feature>
<feature type="transmembrane region" description="Helical" evidence="1">
    <location>
        <begin position="93"/>
        <end position="111"/>
    </location>
</feature>
<dbReference type="PATRIC" id="fig|66969.6.peg.655"/>
<reference evidence="2 3" key="1">
    <citation type="submission" date="2015-11" db="EMBL/GenBank/DDBJ databases">
        <title>Genomic analysis of 38 Legionella species identifies large and diverse effector repertoires.</title>
        <authorList>
            <person name="Burstein D."/>
            <person name="Amaro F."/>
            <person name="Zusman T."/>
            <person name="Lifshitz Z."/>
            <person name="Cohen O."/>
            <person name="Gilbert J.A."/>
            <person name="Pupko T."/>
            <person name="Shuman H.A."/>
            <person name="Segal G."/>
        </authorList>
    </citation>
    <scope>NUCLEOTIDE SEQUENCE [LARGE SCALE GENOMIC DNA]</scope>
    <source>
        <strain evidence="2 3">ATCC 51914</strain>
    </source>
</reference>
<keyword evidence="1" id="KW-0472">Membrane</keyword>
<dbReference type="RefSeq" id="WP_231951028.1">
    <property type="nucleotide sequence ID" value="NZ_CAAAIQ010000027.1"/>
</dbReference>
<comment type="caution">
    <text evidence="2">The sequence shown here is derived from an EMBL/GenBank/DDBJ whole genome shotgun (WGS) entry which is preliminary data.</text>
</comment>
<dbReference type="InterPro" id="IPR003744">
    <property type="entry name" value="YhhQ"/>
</dbReference>
<dbReference type="STRING" id="66969.Lwal_0609"/>
<gene>
    <name evidence="2" type="ORF">Lwal_0609</name>
</gene>
<keyword evidence="1" id="KW-1133">Transmembrane helix</keyword>
<dbReference type="PANTHER" id="PTHR34300:SF1">
    <property type="entry name" value="QUEUOSINE PRECURSOR TRANSPORTER"/>
    <property type="match status" value="1"/>
</dbReference>
<dbReference type="GO" id="GO:0005886">
    <property type="term" value="C:plasma membrane"/>
    <property type="evidence" value="ECO:0007669"/>
    <property type="project" value="UniProtKB-SubCell"/>
</dbReference>